<sequence length="174" mass="19293">MNEQLQSIKLKDSKENSVKEMKHKNALNKSETSDIFTRFPHSALETPSIFPGEASNSKKETIESTYSTSTNSIKELYQNIAKAPGLKSFKKIFPAVLKSPDLSLVNESSNTSVLEKSSAANDQSSIISPITRRKPRKNARPLTPDPFADSSRSRRAAAPASLKEPSLKKKMRRT</sequence>
<accession>A0AC35F7D7</accession>
<evidence type="ECO:0000313" key="2">
    <source>
        <dbReference type="WBParaSite" id="PS1159_v2.g14733.t1"/>
    </source>
</evidence>
<name>A0AC35F7D7_9BILA</name>
<dbReference type="Proteomes" id="UP000887580">
    <property type="component" value="Unplaced"/>
</dbReference>
<proteinExistence type="predicted"/>
<organism evidence="1 2">
    <name type="scientific">Panagrolaimus sp. PS1159</name>
    <dbReference type="NCBI Taxonomy" id="55785"/>
    <lineage>
        <taxon>Eukaryota</taxon>
        <taxon>Metazoa</taxon>
        <taxon>Ecdysozoa</taxon>
        <taxon>Nematoda</taxon>
        <taxon>Chromadorea</taxon>
        <taxon>Rhabditida</taxon>
        <taxon>Tylenchina</taxon>
        <taxon>Panagrolaimomorpha</taxon>
        <taxon>Panagrolaimoidea</taxon>
        <taxon>Panagrolaimidae</taxon>
        <taxon>Panagrolaimus</taxon>
    </lineage>
</organism>
<reference evidence="2" key="1">
    <citation type="submission" date="2022-11" db="UniProtKB">
        <authorList>
            <consortium name="WormBaseParasite"/>
        </authorList>
    </citation>
    <scope>IDENTIFICATION</scope>
</reference>
<dbReference type="WBParaSite" id="PS1159_v2.g14733.t1">
    <property type="protein sequence ID" value="PS1159_v2.g14733.t1"/>
    <property type="gene ID" value="PS1159_v2.g14733"/>
</dbReference>
<evidence type="ECO:0000313" key="1">
    <source>
        <dbReference type="Proteomes" id="UP000887580"/>
    </source>
</evidence>
<protein>
    <submittedName>
        <fullName evidence="2">Shugoshin C-terminal domain-containing protein</fullName>
    </submittedName>
</protein>